<protein>
    <recommendedName>
        <fullName evidence="3">DUF4304 domain-containing protein</fullName>
    </recommendedName>
</protein>
<dbReference type="Proteomes" id="UP000503017">
    <property type="component" value="Chromosome"/>
</dbReference>
<gene>
    <name evidence="1" type="ORF">EB235_11475</name>
</gene>
<name>A0A6M7WJC3_RHILI</name>
<accession>A0A6M7WJC3</accession>
<dbReference type="AlphaFoldDB" id="A0A6M7WJC3"/>
<evidence type="ECO:0008006" key="3">
    <source>
        <dbReference type="Google" id="ProtNLM"/>
    </source>
</evidence>
<evidence type="ECO:0000313" key="2">
    <source>
        <dbReference type="Proteomes" id="UP000503017"/>
    </source>
</evidence>
<proteinExistence type="predicted"/>
<organism evidence="1 2">
    <name type="scientific">Mesorhizobium loti R88b</name>
    <dbReference type="NCBI Taxonomy" id="935548"/>
    <lineage>
        <taxon>Bacteria</taxon>
        <taxon>Pseudomonadati</taxon>
        <taxon>Pseudomonadota</taxon>
        <taxon>Alphaproteobacteria</taxon>
        <taxon>Hyphomicrobiales</taxon>
        <taxon>Phyllobacteriaceae</taxon>
        <taxon>Mesorhizobium</taxon>
    </lineage>
</organism>
<reference evidence="1 2" key="1">
    <citation type="submission" date="2018-10" db="EMBL/GenBank/DDBJ databases">
        <authorList>
            <person name="Perry B.J."/>
            <person name="Sullivan J.T."/>
            <person name="Murphy R.J.T."/>
            <person name="Ramsay J.P."/>
            <person name="Ronson C.W."/>
        </authorList>
    </citation>
    <scope>NUCLEOTIDE SEQUENCE [LARGE SCALE GENOMIC DNA]</scope>
    <source>
        <strain evidence="1 2">R88b</strain>
    </source>
</reference>
<dbReference type="EMBL" id="CP033367">
    <property type="protein sequence ID" value="QKD02045.1"/>
    <property type="molecule type" value="Genomic_DNA"/>
</dbReference>
<sequence>MFSSLIERFRRQPDLGRPLRRGEVLGDIVAAALEGKLPPDLQRVGDLSWVGSSTDHIRYLLKFQAMKGMTFSACWGLSIDFVPIFRGGRLRWKRTAKSANFDLCIDPIDSSGRIPGWCSFYSNDRDDRVERTALKVLNAARRDWSDVTALKDVADSFERRSKKESRRFSLENYVQTDLAWGLVLVALGEADRGQSHLDAYCERFAVAQDDIVLMKAKSEAAAIATG</sequence>
<evidence type="ECO:0000313" key="1">
    <source>
        <dbReference type="EMBL" id="QKD02045.1"/>
    </source>
</evidence>